<dbReference type="GO" id="GO:1990757">
    <property type="term" value="F:ubiquitin ligase activator activity"/>
    <property type="evidence" value="ECO:0007669"/>
    <property type="project" value="TreeGrafter"/>
</dbReference>
<name>A0A5P1FJW4_ASPOF</name>
<gene>
    <name evidence="11" type="ORF">A4U43_C02F13290</name>
</gene>
<dbReference type="GO" id="GO:0010997">
    <property type="term" value="F:anaphase-promoting complex binding"/>
    <property type="evidence" value="ECO:0007669"/>
    <property type="project" value="InterPro"/>
</dbReference>
<dbReference type="AlphaFoldDB" id="A0A5P1FJW4"/>
<protein>
    <recommendedName>
        <fullName evidence="10">CDC20/Fizzy WD40 domain-containing protein</fullName>
    </recommendedName>
</protein>
<reference evidence="12" key="1">
    <citation type="journal article" date="2017" name="Nat. Commun.">
        <title>The asparagus genome sheds light on the origin and evolution of a young Y chromosome.</title>
        <authorList>
            <person name="Harkess A."/>
            <person name="Zhou J."/>
            <person name="Xu C."/>
            <person name="Bowers J.E."/>
            <person name="Van der Hulst R."/>
            <person name="Ayyampalayam S."/>
            <person name="Mercati F."/>
            <person name="Riccardi P."/>
            <person name="McKain M.R."/>
            <person name="Kakrana A."/>
            <person name="Tang H."/>
            <person name="Ray J."/>
            <person name="Groenendijk J."/>
            <person name="Arikit S."/>
            <person name="Mathioni S.M."/>
            <person name="Nakano M."/>
            <person name="Shan H."/>
            <person name="Telgmann-Rauber A."/>
            <person name="Kanno A."/>
            <person name="Yue Z."/>
            <person name="Chen H."/>
            <person name="Li W."/>
            <person name="Chen Y."/>
            <person name="Xu X."/>
            <person name="Zhang Y."/>
            <person name="Luo S."/>
            <person name="Chen H."/>
            <person name="Gao J."/>
            <person name="Mao Z."/>
            <person name="Pires J.C."/>
            <person name="Luo M."/>
            <person name="Kudrna D."/>
            <person name="Wing R.A."/>
            <person name="Meyers B.C."/>
            <person name="Yi K."/>
            <person name="Kong H."/>
            <person name="Lavrijsen P."/>
            <person name="Sunseri F."/>
            <person name="Falavigna A."/>
            <person name="Ye Y."/>
            <person name="Leebens-Mack J.H."/>
            <person name="Chen G."/>
        </authorList>
    </citation>
    <scope>NUCLEOTIDE SEQUENCE [LARGE SCALE GENOMIC DNA]</scope>
    <source>
        <strain evidence="12">cv. DH0086</strain>
    </source>
</reference>
<dbReference type="PROSITE" id="PS00678">
    <property type="entry name" value="WD_REPEATS_1"/>
    <property type="match status" value="1"/>
</dbReference>
<evidence type="ECO:0000256" key="1">
    <source>
        <dbReference type="ARBA" id="ARBA00006445"/>
    </source>
</evidence>
<comment type="similarity">
    <text evidence="1">Belongs to the WD repeat CDC20/Fizzy family.</text>
</comment>
<proteinExistence type="inferred from homology"/>
<dbReference type="PROSITE" id="PS50294">
    <property type="entry name" value="WD_REPEATS_REGION"/>
    <property type="match status" value="1"/>
</dbReference>
<dbReference type="InterPro" id="IPR036322">
    <property type="entry name" value="WD40_repeat_dom_sf"/>
</dbReference>
<evidence type="ECO:0000256" key="9">
    <source>
        <dbReference type="SAM" id="MobiDB-lite"/>
    </source>
</evidence>
<feature type="region of interest" description="Disordered" evidence="9">
    <location>
        <begin position="107"/>
        <end position="128"/>
    </location>
</feature>
<evidence type="ECO:0000256" key="5">
    <source>
        <dbReference type="ARBA" id="ARBA00022776"/>
    </source>
</evidence>
<evidence type="ECO:0000256" key="2">
    <source>
        <dbReference type="ARBA" id="ARBA00022574"/>
    </source>
</evidence>
<dbReference type="GO" id="GO:0031145">
    <property type="term" value="P:anaphase-promoting complex-dependent catabolic process"/>
    <property type="evidence" value="ECO:0007669"/>
    <property type="project" value="TreeGrafter"/>
</dbReference>
<dbReference type="GO" id="GO:0051301">
    <property type="term" value="P:cell division"/>
    <property type="evidence" value="ECO:0007669"/>
    <property type="project" value="UniProtKB-KW"/>
</dbReference>
<evidence type="ECO:0000256" key="6">
    <source>
        <dbReference type="ARBA" id="ARBA00023306"/>
    </source>
</evidence>
<evidence type="ECO:0000313" key="12">
    <source>
        <dbReference type="Proteomes" id="UP000243459"/>
    </source>
</evidence>
<comment type="function">
    <text evidence="7">Component of the anaphase promoting complex/cyclosome (APC/C), a cell cycle-regulated E3 ubiquitin-protein ligase complex that controls progression through mitosis and the G1 phase of the cell cycle.</text>
</comment>
<keyword evidence="12" id="KW-1185">Reference proteome</keyword>
<dbReference type="Proteomes" id="UP000243459">
    <property type="component" value="Chromosome 2"/>
</dbReference>
<dbReference type="PANTHER" id="PTHR19918:SF8">
    <property type="entry name" value="FI02843P"/>
    <property type="match status" value="1"/>
</dbReference>
<keyword evidence="5" id="KW-0498">Mitosis</keyword>
<dbReference type="Gene3D" id="2.130.10.10">
    <property type="entry name" value="YVTN repeat-like/Quinoprotein amine dehydrogenase"/>
    <property type="match status" value="1"/>
</dbReference>
<evidence type="ECO:0000259" key="10">
    <source>
        <dbReference type="Pfam" id="PF24807"/>
    </source>
</evidence>
<dbReference type="InterPro" id="IPR056150">
    <property type="entry name" value="WD40_CDC20-Fz"/>
</dbReference>
<evidence type="ECO:0000256" key="3">
    <source>
        <dbReference type="ARBA" id="ARBA00022618"/>
    </source>
</evidence>
<sequence>MDAGSSSTVRGRSRIGYRSLHPFLPINGNPRPYRHNAERYIPNRSAMDFGFARYQLTQSAPDKEGENAATESTSPSSKDAYRKCLAKALGVDRTRILAFRNKPPLKTPPYAEQYSPPPPMKHRKRQRSIPLKPERTLDLPGFLDDFYLNLLDWGSKGVLSIALEDTVYLWSNANGGSTSELVTVDQESGPVTSVCWAPDGERIAVGLTSSDIQLWDSQSNRLLRTLRRAHESRVLSLCWNGSILTSGGEDGKIVNRDVRTRSQVIQRYQGHQGEVCGLKWSSSGEQLASGGNDRLIYIWNLSMSSSRPQNQNQWLHRFEDHTSAVKALAWCPFQRNLLASGGGDNDRCIKFWNTTEDETLRLWRVFDVRGTPKPAAKMRYSEHFGNFSTYFIRIDYGLYTLKFMEYWDGSHMRVDISPAYIKRFRRTLIAEFILSEWNQCEDIKKEIKLISNAKATR</sequence>
<dbReference type="InterPro" id="IPR033010">
    <property type="entry name" value="Cdc20/Fizzy"/>
</dbReference>
<dbReference type="GO" id="GO:0005680">
    <property type="term" value="C:anaphase-promoting complex"/>
    <property type="evidence" value="ECO:0007669"/>
    <property type="project" value="TreeGrafter"/>
</dbReference>
<evidence type="ECO:0000256" key="7">
    <source>
        <dbReference type="ARBA" id="ARBA00023425"/>
    </source>
</evidence>
<keyword evidence="3" id="KW-0132">Cell division</keyword>
<dbReference type="SMART" id="SM00320">
    <property type="entry name" value="WD40"/>
    <property type="match status" value="4"/>
</dbReference>
<feature type="domain" description="CDC20/Fizzy WD40" evidence="10">
    <location>
        <begin position="137"/>
        <end position="360"/>
    </location>
</feature>
<dbReference type="GO" id="GO:1905786">
    <property type="term" value="P:positive regulation of anaphase-promoting complex-dependent catabolic process"/>
    <property type="evidence" value="ECO:0007669"/>
    <property type="project" value="TreeGrafter"/>
</dbReference>
<keyword evidence="6" id="KW-0131">Cell cycle</keyword>
<evidence type="ECO:0000256" key="4">
    <source>
        <dbReference type="ARBA" id="ARBA00022737"/>
    </source>
</evidence>
<organism evidence="11 12">
    <name type="scientific">Asparagus officinalis</name>
    <name type="common">Garden asparagus</name>
    <dbReference type="NCBI Taxonomy" id="4686"/>
    <lineage>
        <taxon>Eukaryota</taxon>
        <taxon>Viridiplantae</taxon>
        <taxon>Streptophyta</taxon>
        <taxon>Embryophyta</taxon>
        <taxon>Tracheophyta</taxon>
        <taxon>Spermatophyta</taxon>
        <taxon>Magnoliopsida</taxon>
        <taxon>Liliopsida</taxon>
        <taxon>Asparagales</taxon>
        <taxon>Asparagaceae</taxon>
        <taxon>Asparagoideae</taxon>
        <taxon>Asparagus</taxon>
    </lineage>
</organism>
<dbReference type="InterPro" id="IPR019775">
    <property type="entry name" value="WD40_repeat_CS"/>
</dbReference>
<evidence type="ECO:0000313" key="11">
    <source>
        <dbReference type="EMBL" id="ONK78013.1"/>
    </source>
</evidence>
<dbReference type="PANTHER" id="PTHR19918">
    <property type="entry name" value="CELL DIVISION CYCLE 20 CDC20 FIZZY -RELATED"/>
    <property type="match status" value="1"/>
</dbReference>
<dbReference type="Pfam" id="PF24807">
    <property type="entry name" value="WD40_CDC20-Fz"/>
    <property type="match status" value="1"/>
</dbReference>
<dbReference type="SUPFAM" id="SSF50978">
    <property type="entry name" value="WD40 repeat-like"/>
    <property type="match status" value="1"/>
</dbReference>
<keyword evidence="4" id="KW-0677">Repeat</keyword>
<dbReference type="InterPro" id="IPR015943">
    <property type="entry name" value="WD40/YVTN_repeat-like_dom_sf"/>
</dbReference>
<accession>A0A5P1FJW4</accession>
<feature type="repeat" description="WD" evidence="8">
    <location>
        <begin position="268"/>
        <end position="309"/>
    </location>
</feature>
<evidence type="ECO:0000256" key="8">
    <source>
        <dbReference type="PROSITE-ProRule" id="PRU00221"/>
    </source>
</evidence>
<feature type="repeat" description="WD" evidence="8">
    <location>
        <begin position="184"/>
        <end position="225"/>
    </location>
</feature>
<keyword evidence="2 8" id="KW-0853">WD repeat</keyword>
<dbReference type="InterPro" id="IPR001680">
    <property type="entry name" value="WD40_rpt"/>
</dbReference>
<dbReference type="EMBL" id="CM007382">
    <property type="protein sequence ID" value="ONK78013.1"/>
    <property type="molecule type" value="Genomic_DNA"/>
</dbReference>
<feature type="region of interest" description="Disordered" evidence="9">
    <location>
        <begin position="58"/>
        <end position="77"/>
    </location>
</feature>
<dbReference type="Gramene" id="ONK78013">
    <property type="protein sequence ID" value="ONK78013"/>
    <property type="gene ID" value="A4U43_C02F13290"/>
</dbReference>
<dbReference type="PROSITE" id="PS50082">
    <property type="entry name" value="WD_REPEATS_2"/>
    <property type="match status" value="2"/>
</dbReference>